<keyword evidence="1" id="KW-0812">Transmembrane</keyword>
<evidence type="ECO:0000259" key="2">
    <source>
        <dbReference type="SMART" id="SM01321"/>
    </source>
</evidence>
<name>A0A517SNV8_9BACT</name>
<dbReference type="Proteomes" id="UP000315003">
    <property type="component" value="Chromosome"/>
</dbReference>
<dbReference type="PANTHER" id="PTHR34322">
    <property type="entry name" value="TRANSPOSASE, Y1_TNP DOMAIN-CONTAINING"/>
    <property type="match status" value="1"/>
</dbReference>
<dbReference type="Gene3D" id="3.30.70.1290">
    <property type="entry name" value="Transposase IS200-like"/>
    <property type="match status" value="1"/>
</dbReference>
<keyword evidence="1" id="KW-1133">Transmembrane helix</keyword>
<dbReference type="OrthoDB" id="248091at2"/>
<keyword evidence="1" id="KW-0472">Membrane</keyword>
<dbReference type="GO" id="GO:0004803">
    <property type="term" value="F:transposase activity"/>
    <property type="evidence" value="ECO:0007669"/>
    <property type="project" value="InterPro"/>
</dbReference>
<accession>A0A517SNV8</accession>
<dbReference type="GO" id="GO:0003677">
    <property type="term" value="F:DNA binding"/>
    <property type="evidence" value="ECO:0007669"/>
    <property type="project" value="InterPro"/>
</dbReference>
<sequence length="404" mass="45725">MPRNTRSEILDPDQVQCVLVGTKVAHGRFLFGKVLSIPVTQKNTKARKKAKRSLPGALHRKARRDAGFEDDFTYRRRWIVQRIKRYARYFGIDLVTFAIMSNHYHMVIRTRPDLVARWSDTDVARRMLMISPRRKTPEGDPCEPTEQELDMIRNNPIELAKVRRKLSDTSAMMGRLNQYIATRINWEQGTDGHLWGDRYHSVRLEDEAAVMAATMYVDLNPVRAGLATVVENAQFSGGQRRLLAYSIERNVPIDEAEWMLKLGLGWLQEDVWLGRGAEAADAFLCPIPLNELEPQSGEKQSVSGARCSDKGVLPISLERYFEMLDYTARLLVDGKPGKTPEYVEAILTRLGIAAGGWLTLMTDFCRLFPHVAGTGDSLERMKGLRSDRPLAVRREGLALLPGSS</sequence>
<gene>
    <name evidence="3" type="ORF">SV7mr_02890</name>
</gene>
<dbReference type="RefSeq" id="WP_145268513.1">
    <property type="nucleotide sequence ID" value="NZ_CP036272.1"/>
</dbReference>
<dbReference type="EMBL" id="CP036272">
    <property type="protein sequence ID" value="QDT57804.1"/>
    <property type="molecule type" value="Genomic_DNA"/>
</dbReference>
<feature type="domain" description="Transposase IS200-like" evidence="2">
    <location>
        <begin position="54"/>
        <end position="220"/>
    </location>
</feature>
<evidence type="ECO:0000313" key="3">
    <source>
        <dbReference type="EMBL" id="QDT57804.1"/>
    </source>
</evidence>
<reference evidence="3 4" key="1">
    <citation type="submission" date="2019-02" db="EMBL/GenBank/DDBJ databases">
        <title>Deep-cultivation of Planctomycetes and their phenomic and genomic characterization uncovers novel biology.</title>
        <authorList>
            <person name="Wiegand S."/>
            <person name="Jogler M."/>
            <person name="Boedeker C."/>
            <person name="Pinto D."/>
            <person name="Vollmers J."/>
            <person name="Rivas-Marin E."/>
            <person name="Kohn T."/>
            <person name="Peeters S.H."/>
            <person name="Heuer A."/>
            <person name="Rast P."/>
            <person name="Oberbeckmann S."/>
            <person name="Bunk B."/>
            <person name="Jeske O."/>
            <person name="Meyerdierks A."/>
            <person name="Storesund J.E."/>
            <person name="Kallscheuer N."/>
            <person name="Luecker S."/>
            <person name="Lage O.M."/>
            <person name="Pohl T."/>
            <person name="Merkel B.J."/>
            <person name="Hornburger P."/>
            <person name="Mueller R.-W."/>
            <person name="Bruemmer F."/>
            <person name="Labrenz M."/>
            <person name="Spormann A.M."/>
            <person name="Op den Camp H."/>
            <person name="Overmann J."/>
            <person name="Amann R."/>
            <person name="Jetten M.S.M."/>
            <person name="Mascher T."/>
            <person name="Medema M.H."/>
            <person name="Devos D.P."/>
            <person name="Kaster A.-K."/>
            <person name="Ovreas L."/>
            <person name="Rohde M."/>
            <person name="Galperin M.Y."/>
            <person name="Jogler C."/>
        </authorList>
    </citation>
    <scope>NUCLEOTIDE SEQUENCE [LARGE SCALE GENOMIC DNA]</scope>
    <source>
        <strain evidence="3 4">SV_7m_r</strain>
    </source>
</reference>
<dbReference type="SUPFAM" id="SSF143422">
    <property type="entry name" value="Transposase IS200-like"/>
    <property type="match status" value="1"/>
</dbReference>
<protein>
    <submittedName>
        <fullName evidence="3">Transposase IS200 like protein</fullName>
    </submittedName>
</protein>
<dbReference type="AlphaFoldDB" id="A0A517SNV8"/>
<proteinExistence type="predicted"/>
<feature type="transmembrane region" description="Helical" evidence="1">
    <location>
        <begin position="86"/>
        <end position="104"/>
    </location>
</feature>
<dbReference type="SMART" id="SM01321">
    <property type="entry name" value="Y1_Tnp"/>
    <property type="match status" value="1"/>
</dbReference>
<dbReference type="PANTHER" id="PTHR34322:SF2">
    <property type="entry name" value="TRANSPOSASE IS200-LIKE DOMAIN-CONTAINING PROTEIN"/>
    <property type="match status" value="1"/>
</dbReference>
<evidence type="ECO:0000313" key="4">
    <source>
        <dbReference type="Proteomes" id="UP000315003"/>
    </source>
</evidence>
<dbReference type="GO" id="GO:0006313">
    <property type="term" value="P:DNA transposition"/>
    <property type="evidence" value="ECO:0007669"/>
    <property type="project" value="InterPro"/>
</dbReference>
<evidence type="ECO:0000256" key="1">
    <source>
        <dbReference type="SAM" id="Phobius"/>
    </source>
</evidence>
<dbReference type="InterPro" id="IPR036515">
    <property type="entry name" value="Transposase_17_sf"/>
</dbReference>
<dbReference type="InterPro" id="IPR002686">
    <property type="entry name" value="Transposase_17"/>
</dbReference>
<keyword evidence="4" id="KW-1185">Reference proteome</keyword>
<organism evidence="3 4">
    <name type="scientific">Stieleria bergensis</name>
    <dbReference type="NCBI Taxonomy" id="2528025"/>
    <lineage>
        <taxon>Bacteria</taxon>
        <taxon>Pseudomonadati</taxon>
        <taxon>Planctomycetota</taxon>
        <taxon>Planctomycetia</taxon>
        <taxon>Pirellulales</taxon>
        <taxon>Pirellulaceae</taxon>
        <taxon>Stieleria</taxon>
    </lineage>
</organism>